<dbReference type="Proteomes" id="UP001528920">
    <property type="component" value="Unassembled WGS sequence"/>
</dbReference>
<organism evidence="3 4">
    <name type="scientific">Paralabilibaculum antarcticum</name>
    <dbReference type="NCBI Taxonomy" id="2912572"/>
    <lineage>
        <taxon>Bacteria</taxon>
        <taxon>Pseudomonadati</taxon>
        <taxon>Bacteroidota</taxon>
        <taxon>Bacteroidia</taxon>
        <taxon>Marinilabiliales</taxon>
        <taxon>Marinifilaceae</taxon>
        <taxon>Paralabilibaculum</taxon>
    </lineage>
</organism>
<feature type="signal peptide" evidence="1">
    <location>
        <begin position="1"/>
        <end position="21"/>
    </location>
</feature>
<evidence type="ECO:0000259" key="2">
    <source>
        <dbReference type="PROSITE" id="PS50093"/>
    </source>
</evidence>
<accession>A0ABT5VNV0</accession>
<keyword evidence="1" id="KW-0732">Signal</keyword>
<evidence type="ECO:0000313" key="3">
    <source>
        <dbReference type="EMBL" id="MDE5417116.1"/>
    </source>
</evidence>
<name>A0ABT5VNV0_9BACT</name>
<dbReference type="InterPro" id="IPR000601">
    <property type="entry name" value="PKD_dom"/>
</dbReference>
<evidence type="ECO:0000256" key="1">
    <source>
        <dbReference type="SAM" id="SignalP"/>
    </source>
</evidence>
<dbReference type="Pfam" id="PF13585">
    <property type="entry name" value="CHU_C"/>
    <property type="match status" value="1"/>
</dbReference>
<dbReference type="InterPro" id="IPR026341">
    <property type="entry name" value="T9SS_type_B"/>
</dbReference>
<dbReference type="InterPro" id="IPR011045">
    <property type="entry name" value="N2O_reductase_N"/>
</dbReference>
<keyword evidence="4" id="KW-1185">Reference proteome</keyword>
<protein>
    <submittedName>
        <fullName evidence="3">Gliding motility-associated C-terminal domain-containing protein</fullName>
    </submittedName>
</protein>
<dbReference type="InterPro" id="IPR022409">
    <property type="entry name" value="PKD/Chitinase_dom"/>
</dbReference>
<dbReference type="SUPFAM" id="SSF49299">
    <property type="entry name" value="PKD domain"/>
    <property type="match status" value="1"/>
</dbReference>
<dbReference type="SUPFAM" id="SSF50974">
    <property type="entry name" value="Nitrous oxide reductase, N-terminal domain"/>
    <property type="match status" value="1"/>
</dbReference>
<dbReference type="CDD" id="cd00146">
    <property type="entry name" value="PKD"/>
    <property type="match status" value="1"/>
</dbReference>
<feature type="domain" description="PKD" evidence="2">
    <location>
        <begin position="404"/>
        <end position="454"/>
    </location>
</feature>
<dbReference type="Pfam" id="PF18911">
    <property type="entry name" value="PKD_4"/>
    <property type="match status" value="1"/>
</dbReference>
<comment type="caution">
    <text evidence="3">The sequence shown here is derived from an EMBL/GenBank/DDBJ whole genome shotgun (WGS) entry which is preliminary data.</text>
</comment>
<reference evidence="3 4" key="1">
    <citation type="submission" date="2022-01" db="EMBL/GenBank/DDBJ databases">
        <title>Labilibaculum sp. nov, a marine bacterium isolated from Antarctica.</title>
        <authorList>
            <person name="Dai W."/>
        </authorList>
    </citation>
    <scope>NUCLEOTIDE SEQUENCE [LARGE SCALE GENOMIC DNA]</scope>
    <source>
        <strain evidence="3 4">DW002</strain>
    </source>
</reference>
<feature type="chain" id="PRO_5047412758" evidence="1">
    <location>
        <begin position="22"/>
        <end position="1590"/>
    </location>
</feature>
<dbReference type="Gene3D" id="2.130.10.10">
    <property type="entry name" value="YVTN repeat-like/Quinoprotein amine dehydrogenase"/>
    <property type="match status" value="1"/>
</dbReference>
<dbReference type="InterPro" id="IPR015943">
    <property type="entry name" value="WD40/YVTN_repeat-like_dom_sf"/>
</dbReference>
<dbReference type="Gene3D" id="2.60.40.10">
    <property type="entry name" value="Immunoglobulins"/>
    <property type="match status" value="1"/>
</dbReference>
<gene>
    <name evidence="3" type="ORF">L3049_03770</name>
</gene>
<dbReference type="PROSITE" id="PS50093">
    <property type="entry name" value="PKD"/>
    <property type="match status" value="1"/>
</dbReference>
<dbReference type="InterPro" id="IPR013783">
    <property type="entry name" value="Ig-like_fold"/>
</dbReference>
<evidence type="ECO:0000313" key="4">
    <source>
        <dbReference type="Proteomes" id="UP001528920"/>
    </source>
</evidence>
<dbReference type="SMART" id="SM00089">
    <property type="entry name" value="PKD"/>
    <property type="match status" value="1"/>
</dbReference>
<dbReference type="EMBL" id="JAKJSC010000001">
    <property type="protein sequence ID" value="MDE5417116.1"/>
    <property type="molecule type" value="Genomic_DNA"/>
</dbReference>
<proteinExistence type="predicted"/>
<dbReference type="NCBIfam" id="TIGR04131">
    <property type="entry name" value="Bac_Flav_CTERM"/>
    <property type="match status" value="1"/>
</dbReference>
<dbReference type="RefSeq" id="WP_275108454.1">
    <property type="nucleotide sequence ID" value="NZ_JAKJSC010000001.1"/>
</dbReference>
<dbReference type="InterPro" id="IPR035986">
    <property type="entry name" value="PKD_dom_sf"/>
</dbReference>
<sequence>MKFLFRIVVFFTFFSPSVLFGQGQAGVWYFGENAGLDFNVDPAVALTNGSLDTEEGCSTVCNAQGDLLFYTDGITVYNKNHAVMANGNGLDGNSSATQSSIIVQQPGSTILYYIFTVDAHQNALRNGLNYSIVDLSMNGGLGAVTVKNTVLNGNEVCEKVTAVKHANGTDFWILMHLYDSRDFYAYQLSAAGVGTPTISTIGVRHNSDRRTAIGYMKTSPNGTKLAVAIYTQDRVELFDFNTNTGVVSNPIQLNNYTTPYGVEFSPSGEYLYVSSFSAGDLYQFNISSNNQSTINSSAQVIGSGTWLYGALQLAPDNRIYMAKTNTNGTTGSLNLDVINNPDVAGAGANFVADSKNLAGRRCQLGLPNFVTSIFTLEFAYQFDCVGDNTEFTITSDLANISSATWDFGDGNSTTSNTSPFTVNHVYSSANTYSVNLEVNLISGGTDNVTQAITIRDLPVANDQTVTVWEDAAGTGIASGVDLTINETAVNGQAGTTYIWYSDASLTTLIGTPTNVSVTNGQQFWVEVNDGFCSNAAVVTYTVNALPMAVDQNIILCEDNYNSGVVSNVDLTLLEPAITSNNGFVVTWFHDLALTQPVNSPNNRIVSNGENFYAQVSTGTQTSVATVNYTIESLPEGNSVSVQMWEDSFGSGSASGVDLTAYNTQVAGANNIVWYQDAAFTIPIANPTNMLVNDQDIFYGFIDNGVCLNQGSIQFTVRSSPIANDLSIEVCEDTFGSGTATNVDLSLLNAAVNGGTPSTVDWYNDSGLTNAVVNPSNVTVSNGQLFYTLVQSGGETNSSIVDYTVNALPIANNQSIVEFEDVPGSMISLGVDLTFYNNTILGGAFNTLDWYLDAALTNLVTDPTNHDVTDGDVYYVLVSNGSCVNVAIVDFSVVNTPIARNVFPVICEDTEGSGSANIDLTLLENQINEGNGDTFAWFTDWPTEPNGLPINAVPDPTNVIVNDSDRFFAAVSDAINTNVGIVEYSVNSLPNASDQTTDVWEDSFGTGTATGINLLAYNSLISSTAGATIFWYSDIASTLPVVTPGNLSVVTGSIFYAMIDDGNCQNQATLTFNVRNLPEANNLQIQLCEEVMGSSSIASYDLSQLETAVNNDPGTLKEWFFDVGLTLAVPSPMSTTVSDGDSFYVRVSFGTESNVGQVDFTINALPNVQNYQVTLCEDIFNTLQVQGEDLAFYEPNITTLTTGSLIWYSDPAYSNPVINTGNVLVSNGDIFYVRVWDGTCENFAELSFDIVALPQTTTVNEMFCEDTFGSGIATGVNLTDYNLQVSNDPNAAIQWFEDDQLIIPVSDPLNVTVSNQSSYYVLAVNANACENSGRLNFILNPLPEAIDLSLGLCEDVSGEGEVKNYNLSNLNNQVSTDPSVTVSWFEDVDLLVPIANPLNHTILSSSSVYAKIENGCSNAAIVDFTINEKPIFDLGQDTTIFYTETKILTPSIDIKFLPGTYIWQDGSTASTFTVVEEGKYALEYTDLNSCVGTDSIMVYMDRYRIFVPNAFTPDGNGVNDTFGPSITGDITGEDVEMFIYNRWGELIYQFTDLGQGWDGTYKGKIASTGVYVWVLIINGKARQDGNVSLIR</sequence>